<keyword evidence="2" id="KW-0540">Nuclease</keyword>
<evidence type="ECO:0000259" key="1">
    <source>
        <dbReference type="SMART" id="SM00507"/>
    </source>
</evidence>
<dbReference type="Proteomes" id="UP000241436">
    <property type="component" value="Unassembled WGS sequence"/>
</dbReference>
<dbReference type="PANTHER" id="PTHR33877:SF2">
    <property type="entry name" value="OS07G0170200 PROTEIN"/>
    <property type="match status" value="1"/>
</dbReference>
<accession>A0A2T4TZ75</accession>
<gene>
    <name evidence="2" type="ORF">CLG94_05065</name>
</gene>
<dbReference type="CDD" id="cd00085">
    <property type="entry name" value="HNHc"/>
    <property type="match status" value="1"/>
</dbReference>
<dbReference type="Gene3D" id="1.10.30.50">
    <property type="match status" value="1"/>
</dbReference>
<keyword evidence="2" id="KW-0378">Hydrolase</keyword>
<reference evidence="3" key="2">
    <citation type="journal article" date="2018" name="Environ. Microbiol.">
        <title>Bloom of a denitrifying methanotroph, 'Candidatus Methylomirabilis limnetica', in a deep stratified lake.</title>
        <authorList>
            <person name="Graf J.S."/>
            <person name="Mayr M.J."/>
            <person name="Marchant H.K."/>
            <person name="Tienken D."/>
            <person name="Hach P.F."/>
            <person name="Brand A."/>
            <person name="Schubert C.J."/>
            <person name="Kuypers M.M."/>
            <person name="Milucka J."/>
        </authorList>
    </citation>
    <scope>NUCLEOTIDE SEQUENCE [LARGE SCALE GENOMIC DNA]</scope>
    <source>
        <strain evidence="3">Zug</strain>
    </source>
</reference>
<keyword evidence="3" id="KW-1185">Reference proteome</keyword>
<dbReference type="OrthoDB" id="9802901at2"/>
<dbReference type="InterPro" id="IPR052892">
    <property type="entry name" value="NA-targeting_endonuclease"/>
</dbReference>
<feature type="domain" description="HNH nuclease" evidence="1">
    <location>
        <begin position="72"/>
        <end position="124"/>
    </location>
</feature>
<dbReference type="InterPro" id="IPR029471">
    <property type="entry name" value="HNH_5"/>
</dbReference>
<keyword evidence="2" id="KW-0255">Endonuclease</keyword>
<evidence type="ECO:0000313" key="2">
    <source>
        <dbReference type="EMBL" id="PTL36401.1"/>
    </source>
</evidence>
<dbReference type="SMART" id="SM00507">
    <property type="entry name" value="HNHc"/>
    <property type="match status" value="1"/>
</dbReference>
<proteinExistence type="predicted"/>
<comment type="caution">
    <text evidence="2">The sequence shown here is derived from an EMBL/GenBank/DDBJ whole genome shotgun (WGS) entry which is preliminary data.</text>
</comment>
<dbReference type="RefSeq" id="WP_107561773.1">
    <property type="nucleotide sequence ID" value="NZ_NVQC01000016.1"/>
</dbReference>
<dbReference type="Pfam" id="PF14279">
    <property type="entry name" value="HNH_5"/>
    <property type="match status" value="1"/>
</dbReference>
<name>A0A2T4TZ75_9BACT</name>
<protein>
    <submittedName>
        <fullName evidence="2">HNH endonuclease</fullName>
    </submittedName>
</protein>
<dbReference type="InterPro" id="IPR003615">
    <property type="entry name" value="HNH_nuc"/>
</dbReference>
<dbReference type="AlphaFoldDB" id="A0A2T4TZ75"/>
<evidence type="ECO:0000313" key="3">
    <source>
        <dbReference type="Proteomes" id="UP000241436"/>
    </source>
</evidence>
<reference evidence="2 3" key="1">
    <citation type="submission" date="2017-09" db="EMBL/GenBank/DDBJ databases">
        <title>Bloom of a denitrifying methanotroph, Candidatus Methylomirabilis limnetica, in a deep stratified lake.</title>
        <authorList>
            <person name="Graf J.S."/>
            <person name="Marchant H.K."/>
            <person name="Tienken D."/>
            <person name="Hach P.F."/>
            <person name="Brand A."/>
            <person name="Schubert C.J."/>
            <person name="Kuypers M.M."/>
            <person name="Milucka J."/>
        </authorList>
    </citation>
    <scope>NUCLEOTIDE SEQUENCE [LARGE SCALE GENOMIC DNA]</scope>
    <source>
        <strain evidence="2 3">Zug</strain>
    </source>
</reference>
<dbReference type="GO" id="GO:0004519">
    <property type="term" value="F:endonuclease activity"/>
    <property type="evidence" value="ECO:0007669"/>
    <property type="project" value="UniProtKB-KW"/>
</dbReference>
<sequence length="181" mass="20219">MDADKVLVLNNSFAPLHVCTTRRAIVLLYTGKAERIEDSPSIVHSPSVAFVIPSVIRLHRYVKLPIIPSIAFSKKNILRRDAYTCQYCGRNSGERMTIDHVIPRSLGGRTIWENVVSACRACNVKKGNTPLHEVRMNLLRKPSKPASIFYLGIMAHSPHRIISWSTYLPRDGGGDLQGARS</sequence>
<organism evidence="2 3">
    <name type="scientific">Candidatus Methylomirabilis limnetica</name>
    <dbReference type="NCBI Taxonomy" id="2033718"/>
    <lineage>
        <taxon>Bacteria</taxon>
        <taxon>Candidatus Methylomirabilota</taxon>
        <taxon>Candidatus Methylomirabilia</taxon>
        <taxon>Candidatus Methylomirabilales</taxon>
        <taxon>Candidatus Methylomirabilaceae</taxon>
        <taxon>Candidatus Methylomirabilis</taxon>
    </lineage>
</organism>
<dbReference type="PANTHER" id="PTHR33877">
    <property type="entry name" value="SLL1193 PROTEIN"/>
    <property type="match status" value="1"/>
</dbReference>
<dbReference type="EMBL" id="NVQC01000016">
    <property type="protein sequence ID" value="PTL36401.1"/>
    <property type="molecule type" value="Genomic_DNA"/>
</dbReference>